<dbReference type="EMBL" id="JAHRHJ020000010">
    <property type="protein sequence ID" value="KAH9298380.1"/>
    <property type="molecule type" value="Genomic_DNA"/>
</dbReference>
<dbReference type="InterPro" id="IPR052464">
    <property type="entry name" value="Synovial_Prolif_Regulator"/>
</dbReference>
<dbReference type="GO" id="GO:0005634">
    <property type="term" value="C:nucleus"/>
    <property type="evidence" value="ECO:0007669"/>
    <property type="project" value="UniProtKB-SubCell"/>
</dbReference>
<dbReference type="AlphaFoldDB" id="A0AA38CE69"/>
<evidence type="ECO:0000313" key="5">
    <source>
        <dbReference type="Proteomes" id="UP000824469"/>
    </source>
</evidence>
<accession>A0AA38CE69</accession>
<gene>
    <name evidence="4" type="ORF">KI387_030062</name>
</gene>
<comment type="caution">
    <text evidence="4">The sequence shown here is derived from an EMBL/GenBank/DDBJ whole genome shotgun (WGS) entry which is preliminary data.</text>
</comment>
<evidence type="ECO:0008006" key="6">
    <source>
        <dbReference type="Google" id="ProtNLM"/>
    </source>
</evidence>
<evidence type="ECO:0000313" key="4">
    <source>
        <dbReference type="EMBL" id="KAH9298380.1"/>
    </source>
</evidence>
<sequence length="289" mass="31725">LLSAGLHSEEANSWAEALKPEQILRRVMWIAANTMNSQLLQKSTELLLAMVDSQKEAALTLIPPLVYLGLPELLTDLLTCEITAITEGIPAHGDVVLDTILQIGEALSLADKHSQELASDKKLFGLACKVIKISGKDEVGPPGITAAVLVANLLAEEEKLIDEILYDAKFLQNLLQLLPSASDDPGARNALWSVLGRMFDGLETSQEMQASKRELVSVLVSQSDLIAEDLDDHREEDTGEDEKIHFSKQSDIATFNKRFKAKIGTVSKMIHVLDDWIKTEEESSVQDLS</sequence>
<evidence type="ECO:0000256" key="2">
    <source>
        <dbReference type="ARBA" id="ARBA00023242"/>
    </source>
</evidence>
<dbReference type="PANTHER" id="PTHR23424">
    <property type="entry name" value="SERUM AMYLOID A"/>
    <property type="match status" value="1"/>
</dbReference>
<evidence type="ECO:0000256" key="3">
    <source>
        <dbReference type="ARBA" id="ARBA00038401"/>
    </source>
</evidence>
<dbReference type="Proteomes" id="UP000824469">
    <property type="component" value="Unassembled WGS sequence"/>
</dbReference>
<keyword evidence="2" id="KW-0539">Nucleus</keyword>
<dbReference type="PANTHER" id="PTHR23424:SF23">
    <property type="entry name" value="PROTEIN SAAL1"/>
    <property type="match status" value="1"/>
</dbReference>
<feature type="non-terminal residue" evidence="4">
    <location>
        <position position="1"/>
    </location>
</feature>
<proteinExistence type="inferred from homology"/>
<comment type="subcellular location">
    <subcellularLocation>
        <location evidence="1">Nucleus</location>
    </subcellularLocation>
</comment>
<keyword evidence="5" id="KW-1185">Reference proteome</keyword>
<comment type="similarity">
    <text evidence="3">Belongs to the SAAL1 family.</text>
</comment>
<reference evidence="4 5" key="1">
    <citation type="journal article" date="2021" name="Nat. Plants">
        <title>The Taxus genome provides insights into paclitaxel biosynthesis.</title>
        <authorList>
            <person name="Xiong X."/>
            <person name="Gou J."/>
            <person name="Liao Q."/>
            <person name="Li Y."/>
            <person name="Zhou Q."/>
            <person name="Bi G."/>
            <person name="Li C."/>
            <person name="Du R."/>
            <person name="Wang X."/>
            <person name="Sun T."/>
            <person name="Guo L."/>
            <person name="Liang H."/>
            <person name="Lu P."/>
            <person name="Wu Y."/>
            <person name="Zhang Z."/>
            <person name="Ro D.K."/>
            <person name="Shang Y."/>
            <person name="Huang S."/>
            <person name="Yan J."/>
        </authorList>
    </citation>
    <scope>NUCLEOTIDE SEQUENCE [LARGE SCALE GENOMIC DNA]</scope>
    <source>
        <strain evidence="4">Ta-2019</strain>
    </source>
</reference>
<protein>
    <recommendedName>
        <fullName evidence="6">ARM repeat superfamily protein</fullName>
    </recommendedName>
</protein>
<evidence type="ECO:0000256" key="1">
    <source>
        <dbReference type="ARBA" id="ARBA00004123"/>
    </source>
</evidence>
<dbReference type="OMA" id="PEENGQM"/>
<name>A0AA38CE69_TAXCH</name>
<feature type="non-terminal residue" evidence="4">
    <location>
        <position position="289"/>
    </location>
</feature>
<organism evidence="4 5">
    <name type="scientific">Taxus chinensis</name>
    <name type="common">Chinese yew</name>
    <name type="synonym">Taxus wallichiana var. chinensis</name>
    <dbReference type="NCBI Taxonomy" id="29808"/>
    <lineage>
        <taxon>Eukaryota</taxon>
        <taxon>Viridiplantae</taxon>
        <taxon>Streptophyta</taxon>
        <taxon>Embryophyta</taxon>
        <taxon>Tracheophyta</taxon>
        <taxon>Spermatophyta</taxon>
        <taxon>Pinopsida</taxon>
        <taxon>Pinidae</taxon>
        <taxon>Conifers II</taxon>
        <taxon>Cupressales</taxon>
        <taxon>Taxaceae</taxon>
        <taxon>Taxus</taxon>
    </lineage>
</organism>